<dbReference type="InterPro" id="IPR011990">
    <property type="entry name" value="TPR-like_helical_dom_sf"/>
</dbReference>
<comment type="subcellular location">
    <subcellularLocation>
        <location evidence="1">Cell outer membrane</location>
    </subcellularLocation>
</comment>
<dbReference type="RefSeq" id="WP_110359295.1">
    <property type="nucleotide sequence ID" value="NZ_QFLI01000001.1"/>
</dbReference>
<evidence type="ECO:0000256" key="5">
    <source>
        <dbReference type="ARBA" id="ARBA00023237"/>
    </source>
</evidence>
<comment type="caution">
    <text evidence="8">The sequence shown here is derived from an EMBL/GenBank/DDBJ whole genome shotgun (WGS) entry which is preliminary data.</text>
</comment>
<evidence type="ECO:0000313" key="8">
    <source>
        <dbReference type="EMBL" id="PXY03140.1"/>
    </source>
</evidence>
<dbReference type="InterPro" id="IPR012944">
    <property type="entry name" value="SusD_RagB_dom"/>
</dbReference>
<dbReference type="GO" id="GO:0009279">
    <property type="term" value="C:cell outer membrane"/>
    <property type="evidence" value="ECO:0007669"/>
    <property type="project" value="UniProtKB-SubCell"/>
</dbReference>
<keyword evidence="3" id="KW-0732">Signal</keyword>
<dbReference type="Gene3D" id="1.25.40.390">
    <property type="match status" value="1"/>
</dbReference>
<evidence type="ECO:0000259" key="6">
    <source>
        <dbReference type="Pfam" id="PF07980"/>
    </source>
</evidence>
<dbReference type="Pfam" id="PF07980">
    <property type="entry name" value="SusD_RagB"/>
    <property type="match status" value="1"/>
</dbReference>
<evidence type="ECO:0000256" key="4">
    <source>
        <dbReference type="ARBA" id="ARBA00023136"/>
    </source>
</evidence>
<evidence type="ECO:0000259" key="7">
    <source>
        <dbReference type="Pfam" id="PF14322"/>
    </source>
</evidence>
<evidence type="ECO:0000313" key="9">
    <source>
        <dbReference type="Proteomes" id="UP000248079"/>
    </source>
</evidence>
<reference evidence="8 9" key="1">
    <citation type="submission" date="2018-05" db="EMBL/GenBank/DDBJ databases">
        <title>Marinifilum breve JC075T sp. nov., a marine bacterium isolated from Yongle Blue Hole in the South China Sea.</title>
        <authorList>
            <person name="Fu T."/>
        </authorList>
    </citation>
    <scope>NUCLEOTIDE SEQUENCE [LARGE SCALE GENOMIC DNA]</scope>
    <source>
        <strain evidence="8 9">JC075</strain>
    </source>
</reference>
<dbReference type="InterPro" id="IPR033985">
    <property type="entry name" value="SusD-like_N"/>
</dbReference>
<sequence>MNRIMKEKNIIISLLFLILAFTACEDHLDKQPLGELSPENFYSTAEGAEAGVNAAYSYLRHYDLVGLPFIAGGDIASDDSDPGNKNNKASIEFDEFTFSPSSSLMTNWYSGQYVLIGRANIVINSESEFVFEEDLQKRILAEAKFMRAYGYFNLVKSFGGVPKITVLPELDGDFIPRATPEEIWQLIDEDLEYAITYLPERSEYSPANLGRVTKGAARGLLARAFLFRNDFEKVERYAMEIINSNEYTLFPDYEGIFTYDGENCSESVFEVQATRSESGNKTGTDKYNTVQGSKAKYWDPEQGKFINNQGLGWGINSPSDDLEAAYEDGDPRKDATIAYVGDTLYDGRSIVVRNSKNHGTKYNQKGILPLFYDGTDNKVTGGGGGANNPANVRLIRYADVLLMAAEALNENDKPTDALVYLNMVRERARGDNPDILPNVTTTDKLGLRNAIWHERRVELAMEQNRYWDILRQGRAAELLQALGKNFVEGKHNLLPIPQVDVDATEGVITQNPGY</sequence>
<dbReference type="AlphaFoldDB" id="A0A2V4A6Z3"/>
<evidence type="ECO:0000256" key="2">
    <source>
        <dbReference type="ARBA" id="ARBA00006275"/>
    </source>
</evidence>
<protein>
    <submittedName>
        <fullName evidence="8">RagB/SusD family nutrient uptake outer membrane protein</fullName>
    </submittedName>
</protein>
<dbReference type="SUPFAM" id="SSF48452">
    <property type="entry name" value="TPR-like"/>
    <property type="match status" value="1"/>
</dbReference>
<dbReference type="PROSITE" id="PS51257">
    <property type="entry name" value="PROKAR_LIPOPROTEIN"/>
    <property type="match status" value="1"/>
</dbReference>
<accession>A0A2V4A6Z3</accession>
<dbReference type="EMBL" id="QFLI01000001">
    <property type="protein sequence ID" value="PXY03140.1"/>
    <property type="molecule type" value="Genomic_DNA"/>
</dbReference>
<evidence type="ECO:0000256" key="1">
    <source>
        <dbReference type="ARBA" id="ARBA00004442"/>
    </source>
</evidence>
<evidence type="ECO:0000256" key="3">
    <source>
        <dbReference type="ARBA" id="ARBA00022729"/>
    </source>
</evidence>
<feature type="domain" description="SusD-like N-terminal" evidence="7">
    <location>
        <begin position="71"/>
        <end position="226"/>
    </location>
</feature>
<feature type="domain" description="RagB/SusD" evidence="6">
    <location>
        <begin position="266"/>
        <end position="514"/>
    </location>
</feature>
<dbReference type="CDD" id="cd08977">
    <property type="entry name" value="SusD"/>
    <property type="match status" value="1"/>
</dbReference>
<keyword evidence="9" id="KW-1185">Reference proteome</keyword>
<organism evidence="8 9">
    <name type="scientific">Marinifilum breve</name>
    <dbReference type="NCBI Taxonomy" id="2184082"/>
    <lineage>
        <taxon>Bacteria</taxon>
        <taxon>Pseudomonadati</taxon>
        <taxon>Bacteroidota</taxon>
        <taxon>Bacteroidia</taxon>
        <taxon>Marinilabiliales</taxon>
        <taxon>Marinifilaceae</taxon>
    </lineage>
</organism>
<proteinExistence type="inferred from homology"/>
<comment type="similarity">
    <text evidence="2">Belongs to the SusD family.</text>
</comment>
<keyword evidence="5" id="KW-0998">Cell outer membrane</keyword>
<dbReference type="Pfam" id="PF14322">
    <property type="entry name" value="SusD-like_3"/>
    <property type="match status" value="1"/>
</dbReference>
<gene>
    <name evidence="8" type="ORF">DF185_03380</name>
</gene>
<name>A0A2V4A6Z3_9BACT</name>
<dbReference type="OrthoDB" id="636214at2"/>
<keyword evidence="4" id="KW-0472">Membrane</keyword>
<dbReference type="Proteomes" id="UP000248079">
    <property type="component" value="Unassembled WGS sequence"/>
</dbReference>